<dbReference type="RefSeq" id="WP_102477424.1">
    <property type="nucleotide sequence ID" value="NZ_MDBO01000036.1"/>
</dbReference>
<dbReference type="Proteomes" id="UP000235611">
    <property type="component" value="Unassembled WGS sequence"/>
</dbReference>
<proteinExistence type="predicted"/>
<dbReference type="AlphaFoldDB" id="A0AAP8MZ26"/>
<accession>A0AAP8MZ26</accession>
<sequence>MAIKAKLQQKIPKVTLDLSGPDGNIFVVMNLATKLAHQLGYDSEQVINRMKEGNYKHAINVFESYFGDYVDLLVNSDSELLN</sequence>
<evidence type="ECO:0000313" key="2">
    <source>
        <dbReference type="Proteomes" id="UP000235611"/>
    </source>
</evidence>
<reference evidence="2" key="1">
    <citation type="submission" date="2016-07" db="EMBL/GenBank/DDBJ databases">
        <title>Nontailed viruses are major unrecognized killers of bacteria in the ocean.</title>
        <authorList>
            <person name="Kauffman K."/>
            <person name="Hussain F."/>
            <person name="Yang J."/>
            <person name="Arevalo P."/>
            <person name="Brown J."/>
            <person name="Cutler M."/>
            <person name="Kelly L."/>
            <person name="Polz M.F."/>
        </authorList>
    </citation>
    <scope>NUCLEOTIDE SEQUENCE [LARGE SCALE GENOMIC DNA]</scope>
    <source>
        <strain evidence="2">10N.222.49.A5</strain>
    </source>
</reference>
<comment type="caution">
    <text evidence="1">The sequence shown here is derived from an EMBL/GenBank/DDBJ whole genome shotgun (WGS) entry which is preliminary data.</text>
</comment>
<name>A0AAP8MZ26_9VIBR</name>
<gene>
    <name evidence="1" type="ORF">BCS93_04745</name>
</gene>
<protein>
    <submittedName>
        <fullName evidence="1">Uncharacterized protein</fullName>
    </submittedName>
</protein>
<organism evidence="1 2">
    <name type="scientific">Vibrio breoganii</name>
    <dbReference type="NCBI Taxonomy" id="553239"/>
    <lineage>
        <taxon>Bacteria</taxon>
        <taxon>Pseudomonadati</taxon>
        <taxon>Pseudomonadota</taxon>
        <taxon>Gammaproteobacteria</taxon>
        <taxon>Vibrionales</taxon>
        <taxon>Vibrionaceae</taxon>
        <taxon>Vibrio</taxon>
    </lineage>
</organism>
<evidence type="ECO:0000313" key="1">
    <source>
        <dbReference type="EMBL" id="PMP14099.1"/>
    </source>
</evidence>
<dbReference type="EMBL" id="MDBO01000036">
    <property type="protein sequence ID" value="PMP14099.1"/>
    <property type="molecule type" value="Genomic_DNA"/>
</dbReference>